<organism evidence="1 2">
    <name type="scientific">Opitutus terrae (strain DSM 11246 / JCM 15787 / PB90-1)</name>
    <dbReference type="NCBI Taxonomy" id="452637"/>
    <lineage>
        <taxon>Bacteria</taxon>
        <taxon>Pseudomonadati</taxon>
        <taxon>Verrucomicrobiota</taxon>
        <taxon>Opitutia</taxon>
        <taxon>Opitutales</taxon>
        <taxon>Opitutaceae</taxon>
        <taxon>Opitutus</taxon>
    </lineage>
</organism>
<evidence type="ECO:0000313" key="1">
    <source>
        <dbReference type="EMBL" id="ACB75755.1"/>
    </source>
</evidence>
<evidence type="ECO:0000313" key="2">
    <source>
        <dbReference type="Proteomes" id="UP000007013"/>
    </source>
</evidence>
<dbReference type="STRING" id="452637.Oter_2473"/>
<dbReference type="EMBL" id="CP001032">
    <property type="protein sequence ID" value="ACB75755.1"/>
    <property type="molecule type" value="Genomic_DNA"/>
</dbReference>
<dbReference type="AlphaFoldDB" id="B1ZSW6"/>
<dbReference type="HOGENOM" id="CLU_2992285_0_0_0"/>
<dbReference type="KEGG" id="ote:Oter_2473"/>
<name>B1ZSW6_OPITP</name>
<dbReference type="RefSeq" id="WP_012375290.1">
    <property type="nucleotide sequence ID" value="NC_010571.1"/>
</dbReference>
<protein>
    <submittedName>
        <fullName evidence="1">Uncharacterized protein</fullName>
    </submittedName>
</protein>
<proteinExistence type="predicted"/>
<dbReference type="Proteomes" id="UP000007013">
    <property type="component" value="Chromosome"/>
</dbReference>
<gene>
    <name evidence="1" type="ordered locus">Oter_2473</name>
</gene>
<accession>B1ZSW6</accession>
<keyword evidence="2" id="KW-1185">Reference proteome</keyword>
<sequence length="57" mass="6143">MNLDDLMAEGELALSVDGDDGVIRLKARATFDEPVELSADAARELAQRLIELADEIG</sequence>
<reference evidence="1 2" key="1">
    <citation type="journal article" date="2011" name="J. Bacteriol.">
        <title>Genome sequence of the verrucomicrobium Opitutus terrae PB90-1, an abundant inhabitant of rice paddy soil ecosystems.</title>
        <authorList>
            <person name="van Passel M.W."/>
            <person name="Kant R."/>
            <person name="Palva A."/>
            <person name="Copeland A."/>
            <person name="Lucas S."/>
            <person name="Lapidus A."/>
            <person name="Glavina del Rio T."/>
            <person name="Pitluck S."/>
            <person name="Goltsman E."/>
            <person name="Clum A."/>
            <person name="Sun H."/>
            <person name="Schmutz J."/>
            <person name="Larimer F.W."/>
            <person name="Land M.L."/>
            <person name="Hauser L."/>
            <person name="Kyrpides N."/>
            <person name="Mikhailova N."/>
            <person name="Richardson P.P."/>
            <person name="Janssen P.H."/>
            <person name="de Vos W.M."/>
            <person name="Smidt H."/>
        </authorList>
    </citation>
    <scope>NUCLEOTIDE SEQUENCE [LARGE SCALE GENOMIC DNA]</scope>
    <source>
        <strain evidence="2">DSM 11246 / JCM 15787 / PB90-1</strain>
    </source>
</reference>